<evidence type="ECO:0000256" key="2">
    <source>
        <dbReference type="SAM" id="Coils"/>
    </source>
</evidence>
<feature type="domain" description="Protein kinase" evidence="3">
    <location>
        <begin position="352"/>
        <end position="615"/>
    </location>
</feature>
<dbReference type="PROSITE" id="PS00109">
    <property type="entry name" value="PROTEIN_KINASE_TYR"/>
    <property type="match status" value="1"/>
</dbReference>
<feature type="coiled-coil region" evidence="2">
    <location>
        <begin position="26"/>
        <end position="101"/>
    </location>
</feature>
<keyword evidence="5" id="KW-1185">Reference proteome</keyword>
<dbReference type="GO" id="GO:0005524">
    <property type="term" value="F:ATP binding"/>
    <property type="evidence" value="ECO:0007669"/>
    <property type="project" value="UniProtKB-UniRule"/>
</dbReference>
<dbReference type="CDD" id="cd22249">
    <property type="entry name" value="UDM1_RNF168_RNF169-like"/>
    <property type="match status" value="1"/>
</dbReference>
<reference evidence="4" key="1">
    <citation type="submission" date="2021-02" db="EMBL/GenBank/DDBJ databases">
        <authorList>
            <person name="Nowell W R."/>
        </authorList>
    </citation>
    <scope>NUCLEOTIDE SEQUENCE</scope>
</reference>
<proteinExistence type="predicted"/>
<dbReference type="EMBL" id="CAJOBP010001967">
    <property type="protein sequence ID" value="CAF4325114.1"/>
    <property type="molecule type" value="Genomic_DNA"/>
</dbReference>
<comment type="caution">
    <text evidence="4">The sequence shown here is derived from an EMBL/GenBank/DDBJ whole genome shotgun (WGS) entry which is preliminary data.</text>
</comment>
<evidence type="ECO:0000259" key="3">
    <source>
        <dbReference type="PROSITE" id="PS50011"/>
    </source>
</evidence>
<dbReference type="GO" id="GO:0004672">
    <property type="term" value="F:protein kinase activity"/>
    <property type="evidence" value="ECO:0007669"/>
    <property type="project" value="InterPro"/>
</dbReference>
<dbReference type="InterPro" id="IPR000719">
    <property type="entry name" value="Prot_kinase_dom"/>
</dbReference>
<dbReference type="SMART" id="SM00220">
    <property type="entry name" value="S_TKc"/>
    <property type="match status" value="1"/>
</dbReference>
<dbReference type="SUPFAM" id="SSF56112">
    <property type="entry name" value="Protein kinase-like (PK-like)"/>
    <property type="match status" value="1"/>
</dbReference>
<dbReference type="PROSITE" id="PS50011">
    <property type="entry name" value="PROTEIN_KINASE_DOM"/>
    <property type="match status" value="1"/>
</dbReference>
<organism evidence="4 5">
    <name type="scientific">Rotaria socialis</name>
    <dbReference type="NCBI Taxonomy" id="392032"/>
    <lineage>
        <taxon>Eukaryota</taxon>
        <taxon>Metazoa</taxon>
        <taxon>Spiralia</taxon>
        <taxon>Gnathifera</taxon>
        <taxon>Rotifera</taxon>
        <taxon>Eurotatoria</taxon>
        <taxon>Bdelloidea</taxon>
        <taxon>Philodinida</taxon>
        <taxon>Philodinidae</taxon>
        <taxon>Rotaria</taxon>
    </lineage>
</organism>
<dbReference type="Pfam" id="PF00069">
    <property type="entry name" value="Pkinase"/>
    <property type="match status" value="1"/>
</dbReference>
<evidence type="ECO:0000313" key="5">
    <source>
        <dbReference type="Proteomes" id="UP000663873"/>
    </source>
</evidence>
<dbReference type="PROSITE" id="PS00107">
    <property type="entry name" value="PROTEIN_KINASE_ATP"/>
    <property type="match status" value="1"/>
</dbReference>
<keyword evidence="2" id="KW-0175">Coiled coil</keyword>
<dbReference type="InterPro" id="IPR017441">
    <property type="entry name" value="Protein_kinase_ATP_BS"/>
</dbReference>
<evidence type="ECO:0000313" key="4">
    <source>
        <dbReference type="EMBL" id="CAF4325114.1"/>
    </source>
</evidence>
<evidence type="ECO:0000256" key="1">
    <source>
        <dbReference type="PROSITE-ProRule" id="PRU10141"/>
    </source>
</evidence>
<sequence length="615" mass="72574">MTVGDDRSQTKEIITLQSLIVQEQIKQQEQAMKRKLIEEKEALKRKLIEEKEATKRKLIEEKEVMKRKLIEEKEATKRKRIQEQEKTKRKKLEIIKIHEDELRKPMERSFENESSSSDDSFVECSFDTDIDNDSIKKNICPFDINFMLQENNHFNESIENCIKDYMGNALSTSLLYLNTQNKKYLEGKSPDCTFIFNDINVNIKKEDNYLQDFVVIIGDVKEPTKSIDDTQARNEILTYLQLLLNKQRRNKIYGFLTNIKCIKFFYVQKNSNFCLYDYFESPTLNTFDYLFDVTPSMHILTTNTSIIGQSKNISLNKETWIIFTKFLIMQKDFYEYTTLNISYIDILLPNRYSIEKKLGKGSTSNVYLLEKTESNTCIDDPEHYVIKICRQNEYSLLYLNEMKMINELKRLNISNKFYLFFEDIIHLSPAENVLLFKNELESIKTLPLIQSKQLIDIIQYLYDCNVIHRDLSPQNLMLDGHIQQLKLIDFGLASKYEKDEITKQLPINGTIAFGGHEFLRFISNLPLDSIKSQFYAYERTFDLKSALHVIMYMNDNNVQLKMKSIQKVEYFIDKTTQTLTLWKALQQNNKYYSNLLNLIDDSIQSSSTFEVIKKN</sequence>
<dbReference type="Gene3D" id="3.30.200.20">
    <property type="entry name" value="Phosphorylase Kinase, domain 1"/>
    <property type="match status" value="1"/>
</dbReference>
<name>A0A820JF43_9BILA</name>
<protein>
    <recommendedName>
        <fullName evidence="3">Protein kinase domain-containing protein</fullName>
    </recommendedName>
</protein>
<keyword evidence="1" id="KW-0547">Nucleotide-binding</keyword>
<dbReference type="PANTHER" id="PTHR44167">
    <property type="entry name" value="OVARIAN-SPECIFIC SERINE/THREONINE-PROTEIN KINASE LOK-RELATED"/>
    <property type="match status" value="1"/>
</dbReference>
<dbReference type="AlphaFoldDB" id="A0A820JF43"/>
<dbReference type="Proteomes" id="UP000663873">
    <property type="component" value="Unassembled WGS sequence"/>
</dbReference>
<gene>
    <name evidence="4" type="ORF">UJA718_LOCUS14126</name>
</gene>
<dbReference type="Gene3D" id="1.10.510.10">
    <property type="entry name" value="Transferase(Phosphotransferase) domain 1"/>
    <property type="match status" value="1"/>
</dbReference>
<feature type="binding site" evidence="1">
    <location>
        <position position="387"/>
    </location>
    <ligand>
        <name>ATP</name>
        <dbReference type="ChEBI" id="CHEBI:30616"/>
    </ligand>
</feature>
<dbReference type="InterPro" id="IPR011009">
    <property type="entry name" value="Kinase-like_dom_sf"/>
</dbReference>
<keyword evidence="1" id="KW-0067">ATP-binding</keyword>
<dbReference type="InterPro" id="IPR008266">
    <property type="entry name" value="Tyr_kinase_AS"/>
</dbReference>
<dbReference type="PANTHER" id="PTHR44167:SF24">
    <property type="entry name" value="SERINE_THREONINE-PROTEIN KINASE CHK2"/>
    <property type="match status" value="1"/>
</dbReference>
<accession>A0A820JF43</accession>